<feature type="region of interest" description="Disordered" evidence="1">
    <location>
        <begin position="1"/>
        <end position="24"/>
    </location>
</feature>
<accession>A0A4Y9YW72</accession>
<dbReference type="EMBL" id="SEOQ01000303">
    <property type="protein sequence ID" value="TFY65841.1"/>
    <property type="molecule type" value="Genomic_DNA"/>
</dbReference>
<dbReference type="AlphaFoldDB" id="A0A4Y9YW72"/>
<evidence type="ECO:0000313" key="3">
    <source>
        <dbReference type="Proteomes" id="UP000298327"/>
    </source>
</evidence>
<protein>
    <submittedName>
        <fullName evidence="2">Uncharacterized protein</fullName>
    </submittedName>
</protein>
<comment type="caution">
    <text evidence="2">The sequence shown here is derived from an EMBL/GenBank/DDBJ whole genome shotgun (WGS) entry which is preliminary data.</text>
</comment>
<organism evidence="2 3">
    <name type="scientific">Dentipellis fragilis</name>
    <dbReference type="NCBI Taxonomy" id="205917"/>
    <lineage>
        <taxon>Eukaryota</taxon>
        <taxon>Fungi</taxon>
        <taxon>Dikarya</taxon>
        <taxon>Basidiomycota</taxon>
        <taxon>Agaricomycotina</taxon>
        <taxon>Agaricomycetes</taxon>
        <taxon>Russulales</taxon>
        <taxon>Hericiaceae</taxon>
        <taxon>Dentipellis</taxon>
    </lineage>
</organism>
<sequence>METETGMGTDLQWAQTRAGTRSEPRDAVWWTATRDPQRHPHRSTQPKHGPTCYGVPPVSWAAPVTSHQSQHDVRRPLTTFAALITAVHACTLEPGRPDPPCTSPAQYPWASLTRTPRRYSAFKLQAGSTSVLSAVTVPVLAGNHEQRVTSTPQCPVPRAAPALVTATSHRVRQCLEARTVTGARTTTTSTSTTPASRPRECHVYLRRAHEAAGLECRAWGVVFTYTDSWHARLGRLWWAAGGSARLDARCIVHRASWMDHSIVHRARCSHAPGCIPRSASYTRTRMVNVVCVVLWIVQIELSIVNSIACDQASSARIRGNMAHGTPSFVPPFDSDADALRSVYVYVFRAAAVIPPQHARVFEPSSLRRRRASSLEL</sequence>
<proteinExistence type="predicted"/>
<keyword evidence="3" id="KW-1185">Reference proteome</keyword>
<dbReference type="Proteomes" id="UP000298327">
    <property type="component" value="Unassembled WGS sequence"/>
</dbReference>
<gene>
    <name evidence="2" type="ORF">EVG20_g5248</name>
</gene>
<evidence type="ECO:0000256" key="1">
    <source>
        <dbReference type="SAM" id="MobiDB-lite"/>
    </source>
</evidence>
<evidence type="ECO:0000313" key="2">
    <source>
        <dbReference type="EMBL" id="TFY65841.1"/>
    </source>
</evidence>
<name>A0A4Y9YW72_9AGAM</name>
<reference evidence="2 3" key="1">
    <citation type="submission" date="2019-02" db="EMBL/GenBank/DDBJ databases">
        <title>Genome sequencing of the rare red list fungi Dentipellis fragilis.</title>
        <authorList>
            <person name="Buettner E."/>
            <person name="Kellner H."/>
        </authorList>
    </citation>
    <scope>NUCLEOTIDE SEQUENCE [LARGE SCALE GENOMIC DNA]</scope>
    <source>
        <strain evidence="2 3">DSM 105465</strain>
    </source>
</reference>